<proteinExistence type="predicted"/>
<organism evidence="1 2">
    <name type="scientific">Symbiodinium necroappetens</name>
    <dbReference type="NCBI Taxonomy" id="1628268"/>
    <lineage>
        <taxon>Eukaryota</taxon>
        <taxon>Sar</taxon>
        <taxon>Alveolata</taxon>
        <taxon>Dinophyceae</taxon>
        <taxon>Suessiales</taxon>
        <taxon>Symbiodiniaceae</taxon>
        <taxon>Symbiodinium</taxon>
    </lineage>
</organism>
<sequence length="161" mass="18313">MRAKERIDVLEGAQRWLEARSTEESGGWLVDCCGESRSQMQGQRTHLDLITGYQWVWQDRQREQVQKQRADFNSKLRPLAGLVGRGLMRSNQGSDVDLEAVLQTHNLVMANTWSSSTAARAHTFHNGGTRSQLDFLATRRLTVDALAKMSDLRMLNQEVLK</sequence>
<evidence type="ECO:0000313" key="1">
    <source>
        <dbReference type="EMBL" id="CAE7865240.1"/>
    </source>
</evidence>
<accession>A0A813AHC2</accession>
<comment type="caution">
    <text evidence="1">The sequence shown here is derived from an EMBL/GenBank/DDBJ whole genome shotgun (WGS) entry which is preliminary data.</text>
</comment>
<feature type="non-terminal residue" evidence="1">
    <location>
        <position position="161"/>
    </location>
</feature>
<reference evidence="1" key="1">
    <citation type="submission" date="2021-02" db="EMBL/GenBank/DDBJ databases">
        <authorList>
            <person name="Dougan E. K."/>
            <person name="Rhodes N."/>
            <person name="Thang M."/>
            <person name="Chan C."/>
        </authorList>
    </citation>
    <scope>NUCLEOTIDE SEQUENCE</scope>
</reference>
<dbReference type="Proteomes" id="UP000601435">
    <property type="component" value="Unassembled WGS sequence"/>
</dbReference>
<name>A0A813AHC2_9DINO</name>
<keyword evidence="2" id="KW-1185">Reference proteome</keyword>
<protein>
    <submittedName>
        <fullName evidence="1">Uncharacterized protein</fullName>
    </submittedName>
</protein>
<gene>
    <name evidence="1" type="ORF">SNEC2469_LOCUS27659</name>
</gene>
<dbReference type="EMBL" id="CAJNJA010058668">
    <property type="protein sequence ID" value="CAE7865240.1"/>
    <property type="molecule type" value="Genomic_DNA"/>
</dbReference>
<evidence type="ECO:0000313" key="2">
    <source>
        <dbReference type="Proteomes" id="UP000601435"/>
    </source>
</evidence>
<dbReference type="AlphaFoldDB" id="A0A813AHC2"/>